<dbReference type="SUPFAM" id="SSF51445">
    <property type="entry name" value="(Trans)glycosidases"/>
    <property type="match status" value="1"/>
</dbReference>
<accession>A0ABR4A7U3</accession>
<evidence type="ECO:0000256" key="2">
    <source>
        <dbReference type="ARBA" id="ARBA00008773"/>
    </source>
</evidence>
<evidence type="ECO:0000256" key="4">
    <source>
        <dbReference type="ARBA" id="ARBA00022525"/>
    </source>
</evidence>
<comment type="caution">
    <text evidence="14">The sequence shown here is derived from an EMBL/GenBank/DDBJ whole genome shotgun (WGS) entry which is preliminary data.</text>
</comment>
<reference evidence="14 15" key="1">
    <citation type="submission" date="2024-09" db="EMBL/GenBank/DDBJ databases">
        <title>Rethinking Asexuality: The Enigmatic Case of Functional Sexual Genes in Lepraria (Stereocaulaceae).</title>
        <authorList>
            <person name="Doellman M."/>
            <person name="Sun Y."/>
            <person name="Barcenas-Pena A."/>
            <person name="Lumbsch H.T."/>
            <person name="Grewe F."/>
        </authorList>
    </citation>
    <scope>NUCLEOTIDE SEQUENCE [LARGE SCALE GENOMIC DNA]</scope>
    <source>
        <strain evidence="14 15">Mercado 3170</strain>
    </source>
</reference>
<protein>
    <recommendedName>
        <fullName evidence="9">Probable beta-glucosidase btgE</fullName>
    </recommendedName>
    <alternativeName>
        <fullName evidence="10">Beta-D-glucoside glucohydrolase btgE</fullName>
    </alternativeName>
    <alternativeName>
        <fullName evidence="12">Cellobiase btgE</fullName>
    </alternativeName>
    <alternativeName>
        <fullName evidence="11">Gentiobiase btgE</fullName>
    </alternativeName>
</protein>
<keyword evidence="4" id="KW-0964">Secreted</keyword>
<keyword evidence="7" id="KW-0326">Glycosidase</keyword>
<evidence type="ECO:0000256" key="11">
    <source>
        <dbReference type="ARBA" id="ARBA00041516"/>
    </source>
</evidence>
<comment type="function">
    <text evidence="8">Beta-glucosidases are one of a number of cellulolytic enzymes involved in the degradation of cellulosic biomass. Catalyzes the last step releasing glucose from the inhibitory cellobiose.</text>
</comment>
<proteinExistence type="inferred from homology"/>
<evidence type="ECO:0000256" key="6">
    <source>
        <dbReference type="ARBA" id="ARBA00022801"/>
    </source>
</evidence>
<evidence type="ECO:0000256" key="5">
    <source>
        <dbReference type="ARBA" id="ARBA00022729"/>
    </source>
</evidence>
<keyword evidence="15" id="KW-1185">Reference proteome</keyword>
<organism evidence="14 15">
    <name type="scientific">Stereocaulon virgatum</name>
    <dbReference type="NCBI Taxonomy" id="373712"/>
    <lineage>
        <taxon>Eukaryota</taxon>
        <taxon>Fungi</taxon>
        <taxon>Dikarya</taxon>
        <taxon>Ascomycota</taxon>
        <taxon>Pezizomycotina</taxon>
        <taxon>Lecanoromycetes</taxon>
        <taxon>OSLEUM clade</taxon>
        <taxon>Lecanoromycetidae</taxon>
        <taxon>Lecanorales</taxon>
        <taxon>Lecanorineae</taxon>
        <taxon>Stereocaulaceae</taxon>
        <taxon>Stereocaulon</taxon>
    </lineage>
</organism>
<comment type="similarity">
    <text evidence="2">Belongs to the glycosyl hydrolase 17 family.</text>
</comment>
<sequence>MINLVHIMKTAMYLGAAVALFRSVVAVLHAQDHRGHQGQEQVALEVEAPVSKPEDSWSLGNNGLTTVTEQKEDSKTLNPDLAPIISYTPLEANNVAKLKEQPPPSSYLSQKYRFSVGSTGDQWAITYTPYNDNLTCKSKAAISADVAAIAKKGFTSIRVYATDCSTLTHVGSAAALHKLKLILGVHIDDTILMLAQPQVNEIITWANGKWDLVEMIVIGNEAVFNQFTTAAMLAEFISQSREILREAGYTGPITTTEPLNILSQHASTLCPVIDVAAANIHPFFHPEVSADAAGDYVALELDRLEELCEGKQGVSLETGWPKQGIANGDAVPGVLEQWVAISAIKKMVGGRSAFLSFADDGWKDKGDFGVETSWGCSHIFGLDKQGGG</sequence>
<dbReference type="InterPro" id="IPR050732">
    <property type="entry name" value="Beta-glucan_modifiers"/>
</dbReference>
<evidence type="ECO:0000256" key="9">
    <source>
        <dbReference type="ARBA" id="ARBA00039284"/>
    </source>
</evidence>
<dbReference type="PANTHER" id="PTHR16631">
    <property type="entry name" value="GLUCAN 1,3-BETA-GLUCOSIDASE"/>
    <property type="match status" value="1"/>
</dbReference>
<feature type="chain" id="PRO_5046424840" description="Probable beta-glucosidase btgE" evidence="13">
    <location>
        <begin position="27"/>
        <end position="388"/>
    </location>
</feature>
<evidence type="ECO:0000256" key="3">
    <source>
        <dbReference type="ARBA" id="ARBA00022512"/>
    </source>
</evidence>
<comment type="subcellular location">
    <subcellularLocation>
        <location evidence="1">Secreted</location>
        <location evidence="1">Cell wall</location>
    </subcellularLocation>
</comment>
<feature type="signal peptide" evidence="13">
    <location>
        <begin position="1"/>
        <end position="26"/>
    </location>
</feature>
<dbReference type="Gene3D" id="3.20.20.80">
    <property type="entry name" value="Glycosidases"/>
    <property type="match status" value="1"/>
</dbReference>
<evidence type="ECO:0000313" key="15">
    <source>
        <dbReference type="Proteomes" id="UP001590950"/>
    </source>
</evidence>
<dbReference type="InterPro" id="IPR017853">
    <property type="entry name" value="GH"/>
</dbReference>
<keyword evidence="3" id="KW-0134">Cell wall</keyword>
<gene>
    <name evidence="14" type="ORF">N7G274_005956</name>
</gene>
<dbReference type="Proteomes" id="UP001590950">
    <property type="component" value="Unassembled WGS sequence"/>
</dbReference>
<evidence type="ECO:0000256" key="1">
    <source>
        <dbReference type="ARBA" id="ARBA00004191"/>
    </source>
</evidence>
<dbReference type="EMBL" id="JBEFKJ010000017">
    <property type="protein sequence ID" value="KAL2041574.1"/>
    <property type="molecule type" value="Genomic_DNA"/>
</dbReference>
<evidence type="ECO:0000256" key="7">
    <source>
        <dbReference type="ARBA" id="ARBA00023295"/>
    </source>
</evidence>
<evidence type="ECO:0000256" key="12">
    <source>
        <dbReference type="ARBA" id="ARBA00042762"/>
    </source>
</evidence>
<evidence type="ECO:0000256" key="10">
    <source>
        <dbReference type="ARBA" id="ARBA00041495"/>
    </source>
</evidence>
<keyword evidence="5 13" id="KW-0732">Signal</keyword>
<evidence type="ECO:0000256" key="13">
    <source>
        <dbReference type="SAM" id="SignalP"/>
    </source>
</evidence>
<keyword evidence="6" id="KW-0378">Hydrolase</keyword>
<name>A0ABR4A7U3_9LECA</name>
<evidence type="ECO:0000256" key="8">
    <source>
        <dbReference type="ARBA" id="ARBA00024983"/>
    </source>
</evidence>
<evidence type="ECO:0000313" key="14">
    <source>
        <dbReference type="EMBL" id="KAL2041574.1"/>
    </source>
</evidence>
<dbReference type="PANTHER" id="PTHR16631:SF24">
    <property type="entry name" value="FAMILY 17 GLUCOSIDASE SCW11-RELATED"/>
    <property type="match status" value="1"/>
</dbReference>